<dbReference type="RefSeq" id="WP_310415157.1">
    <property type="nucleotide sequence ID" value="NZ_JAVDYC010000001.1"/>
</dbReference>
<keyword evidence="3" id="KW-1185">Reference proteome</keyword>
<dbReference type="Proteomes" id="UP001183629">
    <property type="component" value="Unassembled WGS sequence"/>
</dbReference>
<protein>
    <submittedName>
        <fullName evidence="2">Uncharacterized protein</fullName>
    </submittedName>
</protein>
<evidence type="ECO:0000256" key="1">
    <source>
        <dbReference type="SAM" id="MobiDB-lite"/>
    </source>
</evidence>
<dbReference type="EMBL" id="JAVDYC010000001">
    <property type="protein sequence ID" value="MDR7323374.1"/>
    <property type="molecule type" value="Genomic_DNA"/>
</dbReference>
<evidence type="ECO:0000313" key="3">
    <source>
        <dbReference type="Proteomes" id="UP001183629"/>
    </source>
</evidence>
<feature type="compositionally biased region" description="Low complexity" evidence="1">
    <location>
        <begin position="128"/>
        <end position="146"/>
    </location>
</feature>
<reference evidence="2 3" key="1">
    <citation type="submission" date="2023-07" db="EMBL/GenBank/DDBJ databases">
        <title>Sequencing the genomes of 1000 actinobacteria strains.</title>
        <authorList>
            <person name="Klenk H.-P."/>
        </authorList>
    </citation>
    <scope>NUCLEOTIDE SEQUENCE [LARGE SCALE GENOMIC DNA]</scope>
    <source>
        <strain evidence="2 3">DSM 44711</strain>
    </source>
</reference>
<comment type="caution">
    <text evidence="2">The sequence shown here is derived from an EMBL/GenBank/DDBJ whole genome shotgun (WGS) entry which is preliminary data.</text>
</comment>
<dbReference type="AlphaFoldDB" id="A0AAE3ZNW9"/>
<organism evidence="2 3">
    <name type="scientific">Catenuloplanes niger</name>
    <dbReference type="NCBI Taxonomy" id="587534"/>
    <lineage>
        <taxon>Bacteria</taxon>
        <taxon>Bacillati</taxon>
        <taxon>Actinomycetota</taxon>
        <taxon>Actinomycetes</taxon>
        <taxon>Micromonosporales</taxon>
        <taxon>Micromonosporaceae</taxon>
        <taxon>Catenuloplanes</taxon>
    </lineage>
</organism>
<gene>
    <name evidence="2" type="ORF">J2S44_003624</name>
</gene>
<sequence length="164" mass="17007">MGHLGTFGAAVREANPTAEKDSFEFFGETFTVHGVIPPMLMLQIGAAATGKIDEQEGLGAMWEAMRCSLTIPATGDQPADGKAFDRLYKLAVNHNCNIDELMRLAMALFEVQAGRPTQEPHGSSLGQSSTSPSSSTSSSASPASPADANPKLAGMVPVATVLGG</sequence>
<accession>A0AAE3ZNW9</accession>
<proteinExistence type="predicted"/>
<feature type="region of interest" description="Disordered" evidence="1">
    <location>
        <begin position="115"/>
        <end position="152"/>
    </location>
</feature>
<evidence type="ECO:0000313" key="2">
    <source>
        <dbReference type="EMBL" id="MDR7323374.1"/>
    </source>
</evidence>
<name>A0AAE3ZNW9_9ACTN</name>